<feature type="transmembrane region" description="Helical" evidence="1">
    <location>
        <begin position="52"/>
        <end position="73"/>
    </location>
</feature>
<sequence length="156" mass="17787">MKQDDRMYRQLIRFHHKYLTHLFLCFRIVGVVALLAFLMTLAEVLATGSGGAAFRLVEAALLGLLFLFAPEWVTALSVRSARKNRVSGMLETRMAFYGDRMAWETDQSAGEIYYSQFVKAFETREGYYLYIAKQQAYVLDRDGFTRGGSGGIPRVF</sequence>
<evidence type="ECO:0000256" key="1">
    <source>
        <dbReference type="SAM" id="Phobius"/>
    </source>
</evidence>
<dbReference type="InterPro" id="IPR025588">
    <property type="entry name" value="YcxB-like_C"/>
</dbReference>
<evidence type="ECO:0000259" key="2">
    <source>
        <dbReference type="Pfam" id="PF14317"/>
    </source>
</evidence>
<organism evidence="3 4">
    <name type="scientific">Anaerotruncus massiliensis</name>
    <name type="common">ex Togo et al. 2019</name>
    <dbReference type="NCBI Taxonomy" id="1673720"/>
    <lineage>
        <taxon>Bacteria</taxon>
        <taxon>Bacillati</taxon>
        <taxon>Bacillota</taxon>
        <taxon>Clostridia</taxon>
        <taxon>Eubacteriales</taxon>
        <taxon>Oscillospiraceae</taxon>
        <taxon>Anaerotruncus</taxon>
    </lineage>
</organism>
<gene>
    <name evidence="3" type="ORF">H8R05_08765</name>
</gene>
<keyword evidence="1" id="KW-1133">Transmembrane helix</keyword>
<feature type="domain" description="YcxB-like C-terminal" evidence="2">
    <location>
        <begin position="96"/>
        <end position="145"/>
    </location>
</feature>
<keyword evidence="4" id="KW-1185">Reference proteome</keyword>
<evidence type="ECO:0000313" key="3">
    <source>
        <dbReference type="EMBL" id="MBC3938997.1"/>
    </source>
</evidence>
<accession>A0ABR7AEZ2</accession>
<dbReference type="RefSeq" id="WP_186895844.1">
    <property type="nucleotide sequence ID" value="NZ_JACOIH010000013.1"/>
</dbReference>
<protein>
    <submittedName>
        <fullName evidence="3">YcxB family protein</fullName>
    </submittedName>
</protein>
<proteinExistence type="predicted"/>
<reference evidence="3 4" key="1">
    <citation type="submission" date="2020-08" db="EMBL/GenBank/DDBJ databases">
        <authorList>
            <person name="Liu C."/>
            <person name="Sun Q."/>
        </authorList>
    </citation>
    <scope>NUCLEOTIDE SEQUENCE [LARGE SCALE GENOMIC DNA]</scope>
    <source>
        <strain evidence="3 4">22A2-44</strain>
    </source>
</reference>
<name>A0ABR7AEZ2_9FIRM</name>
<keyword evidence="1" id="KW-0472">Membrane</keyword>
<dbReference type="Proteomes" id="UP000602181">
    <property type="component" value="Unassembled WGS sequence"/>
</dbReference>
<feature type="transmembrane region" description="Helical" evidence="1">
    <location>
        <begin position="21"/>
        <end position="46"/>
    </location>
</feature>
<evidence type="ECO:0000313" key="4">
    <source>
        <dbReference type="Proteomes" id="UP000602181"/>
    </source>
</evidence>
<dbReference type="Pfam" id="PF14317">
    <property type="entry name" value="YcxB"/>
    <property type="match status" value="1"/>
</dbReference>
<keyword evidence="1" id="KW-0812">Transmembrane</keyword>
<dbReference type="EMBL" id="JACOIH010000013">
    <property type="protein sequence ID" value="MBC3938997.1"/>
    <property type="molecule type" value="Genomic_DNA"/>
</dbReference>
<comment type="caution">
    <text evidence="3">The sequence shown here is derived from an EMBL/GenBank/DDBJ whole genome shotgun (WGS) entry which is preliminary data.</text>
</comment>